<dbReference type="AlphaFoldDB" id="A0A1Z1WIJ3"/>
<feature type="domain" description="AB hydrolase-1" evidence="2">
    <location>
        <begin position="47"/>
        <end position="292"/>
    </location>
</feature>
<reference evidence="3 4" key="1">
    <citation type="submission" date="2017-05" db="EMBL/GenBank/DDBJ databases">
        <title>Streptomyces alboflavus Genome sequencing and assembly.</title>
        <authorList>
            <person name="Wang Y."/>
            <person name="Du B."/>
            <person name="Ding Y."/>
            <person name="Liu H."/>
            <person name="Hou Q."/>
            <person name="Liu K."/>
            <person name="Wang C."/>
            <person name="Yao L."/>
        </authorList>
    </citation>
    <scope>NUCLEOTIDE SEQUENCE [LARGE SCALE GENOMIC DNA]</scope>
    <source>
        <strain evidence="3 4">MDJK44</strain>
    </source>
</reference>
<dbReference type="SUPFAM" id="SSF53474">
    <property type="entry name" value="alpha/beta-Hydrolases"/>
    <property type="match status" value="1"/>
</dbReference>
<evidence type="ECO:0000313" key="4">
    <source>
        <dbReference type="Proteomes" id="UP000195880"/>
    </source>
</evidence>
<gene>
    <name evidence="3" type="ORF">SMD44_05734</name>
</gene>
<evidence type="ECO:0000256" key="1">
    <source>
        <dbReference type="SAM" id="MobiDB-lite"/>
    </source>
</evidence>
<name>A0A1Z1WIJ3_9ACTN</name>
<dbReference type="InterPro" id="IPR029058">
    <property type="entry name" value="AB_hydrolase_fold"/>
</dbReference>
<evidence type="ECO:0000313" key="3">
    <source>
        <dbReference type="EMBL" id="ARX86265.1"/>
    </source>
</evidence>
<keyword evidence="4" id="KW-1185">Reference proteome</keyword>
<accession>A0A1Z1WIJ3</accession>
<dbReference type="STRING" id="67267.GCA_000716675_07457"/>
<dbReference type="PANTHER" id="PTHR43689:SF8">
    <property type="entry name" value="ALPHA_BETA-HYDROLASES SUPERFAMILY PROTEIN"/>
    <property type="match status" value="1"/>
</dbReference>
<sequence length="339" mass="35885">MLAAAAAPKPGAVAVAEGERLASVTLPGLTLNVRSRPSTRPGLPPALYVHGLGGSSLNWSALMPLLEDVVDCEALDLPGFGDSPPPDDGDYSVTGHARAVIRHLDAGGRGPVHLVANSMGGAVSTRVAAVRPDLVRTLTLISPALPELRVQRTAVPTGLLAVPGVAGLFTRLTEDWTAEQRVRGVLGLCYGDPGRVTPEGLRAAVREMERRLALPYFWDAMARSARGIVNAYTLGGQHGLWRQAERVLAPTLLVYGGRDQLVSYRMARRASAAFRYSRLLTLPDAGHVAMMEYPETVATAIRELLADTGELAGPDELSGTPGVRDGGRVSDHRDSGSRS</sequence>
<evidence type="ECO:0000259" key="2">
    <source>
        <dbReference type="Pfam" id="PF00561"/>
    </source>
</evidence>
<feature type="compositionally biased region" description="Basic and acidic residues" evidence="1">
    <location>
        <begin position="325"/>
        <end position="339"/>
    </location>
</feature>
<organism evidence="3 4">
    <name type="scientific">Streptomyces alboflavus</name>
    <dbReference type="NCBI Taxonomy" id="67267"/>
    <lineage>
        <taxon>Bacteria</taxon>
        <taxon>Bacillati</taxon>
        <taxon>Actinomycetota</taxon>
        <taxon>Actinomycetes</taxon>
        <taxon>Kitasatosporales</taxon>
        <taxon>Streptomycetaceae</taxon>
        <taxon>Streptomyces</taxon>
    </lineage>
</organism>
<dbReference type="eggNOG" id="COG2267">
    <property type="taxonomic scope" value="Bacteria"/>
</dbReference>
<dbReference type="Proteomes" id="UP000195880">
    <property type="component" value="Chromosome"/>
</dbReference>
<dbReference type="Pfam" id="PF00561">
    <property type="entry name" value="Abhydrolase_1"/>
    <property type="match status" value="1"/>
</dbReference>
<protein>
    <submittedName>
        <fullName evidence="3">Hydrolase</fullName>
    </submittedName>
</protein>
<dbReference type="PANTHER" id="PTHR43689">
    <property type="entry name" value="HYDROLASE"/>
    <property type="match status" value="1"/>
</dbReference>
<dbReference type="EMBL" id="CP021748">
    <property type="protein sequence ID" value="ARX86265.1"/>
    <property type="molecule type" value="Genomic_DNA"/>
</dbReference>
<keyword evidence="3" id="KW-0378">Hydrolase</keyword>
<dbReference type="Gene3D" id="3.40.50.1820">
    <property type="entry name" value="alpha/beta hydrolase"/>
    <property type="match status" value="1"/>
</dbReference>
<dbReference type="InterPro" id="IPR000073">
    <property type="entry name" value="AB_hydrolase_1"/>
</dbReference>
<feature type="region of interest" description="Disordered" evidence="1">
    <location>
        <begin position="311"/>
        <end position="339"/>
    </location>
</feature>
<proteinExistence type="predicted"/>
<dbReference type="GO" id="GO:0016787">
    <property type="term" value="F:hydrolase activity"/>
    <property type="evidence" value="ECO:0007669"/>
    <property type="project" value="UniProtKB-KW"/>
</dbReference>
<dbReference type="KEGG" id="salf:SMD44_05734"/>